<dbReference type="NCBIfam" id="TIGR03753">
    <property type="entry name" value="blh_monoox"/>
    <property type="match status" value="1"/>
</dbReference>
<dbReference type="EMBL" id="DQ068067">
    <property type="protein sequence ID" value="AAY90025.1"/>
    <property type="molecule type" value="Genomic_DNA"/>
</dbReference>
<accession>Q4JMX2</accession>
<name>Q4JMX2_9BACT</name>
<sequence>MLLNHLQQEVYKKYQLILLMNLSIISLLLMIIEPTILNINTQLILLLTTVTIIGIPHGYFDFLIAKKLFNKHENWLVKFIFVYTSLSLVYLLVWFISPALALIIFLIMSIYHFGVEESEDIKDNNILLVLYLGSVPIVVPILFHTAEVYYFFDILLNQTISYQNDFDFIKYLYCVGLIGLLFLKVKKLLPTVWIITYQLHIFTTIIVFHTLFLFSSLYQALLACNGG</sequence>
<organism evidence="2">
    <name type="scientific">uncultured bacterium BAC13K9BAC</name>
    <dbReference type="NCBI Taxonomy" id="332979"/>
    <lineage>
        <taxon>Bacteria</taxon>
        <taxon>environmental samples</taxon>
    </lineage>
</organism>
<dbReference type="Pfam" id="PF15461">
    <property type="entry name" value="BCD"/>
    <property type="match status" value="1"/>
</dbReference>
<dbReference type="InterPro" id="IPR022270">
    <property type="entry name" value="Blh_diox"/>
</dbReference>
<dbReference type="GO" id="GO:0016702">
    <property type="term" value="F:oxidoreductase activity, acting on single donors with incorporation of molecular oxygen, incorporation of two atoms of oxygen"/>
    <property type="evidence" value="ECO:0007669"/>
    <property type="project" value="InterPro"/>
</dbReference>
<protein>
    <submittedName>
        <fullName evidence="2">Brp-like protein, Blh</fullName>
    </submittedName>
</protein>
<feature type="transmembrane region" description="Helical" evidence="1">
    <location>
        <begin position="197"/>
        <end position="221"/>
    </location>
</feature>
<feature type="transmembrane region" description="Helical" evidence="1">
    <location>
        <begin position="99"/>
        <end position="115"/>
    </location>
</feature>
<feature type="transmembrane region" description="Helical" evidence="1">
    <location>
        <begin position="43"/>
        <end position="63"/>
    </location>
</feature>
<reference evidence="2" key="1">
    <citation type="journal article" date="2005" name="PLoS Biol.">
        <title>New insights into metabolic properties of marine bacteria encoding proteorhodopsins.</title>
        <authorList>
            <person name="Sabehi G."/>
            <person name="Loy A."/>
            <person name="Jung K.H."/>
            <person name="Partha R."/>
            <person name="Spudich J.L."/>
            <person name="Isaacson T."/>
            <person name="Hirschberg J."/>
            <person name="Wagner M."/>
            <person name="Beja O."/>
        </authorList>
    </citation>
    <scope>NUCLEOTIDE SEQUENCE</scope>
</reference>
<evidence type="ECO:0000313" key="2">
    <source>
        <dbReference type="EMBL" id="AAY90025.1"/>
    </source>
</evidence>
<feature type="transmembrane region" description="Helical" evidence="1">
    <location>
        <begin position="127"/>
        <end position="152"/>
    </location>
</feature>
<feature type="transmembrane region" description="Helical" evidence="1">
    <location>
        <begin position="168"/>
        <end position="185"/>
    </location>
</feature>
<keyword evidence="1" id="KW-0472">Membrane</keyword>
<feature type="transmembrane region" description="Helical" evidence="1">
    <location>
        <begin position="16"/>
        <end position="37"/>
    </location>
</feature>
<dbReference type="AlphaFoldDB" id="Q4JMX2"/>
<proteinExistence type="predicted"/>
<keyword evidence="1" id="KW-0812">Transmembrane</keyword>
<keyword evidence="1" id="KW-1133">Transmembrane helix</keyword>
<evidence type="ECO:0000256" key="1">
    <source>
        <dbReference type="SAM" id="Phobius"/>
    </source>
</evidence>